<feature type="compositionally biased region" description="Low complexity" evidence="1">
    <location>
        <begin position="102"/>
        <end position="112"/>
    </location>
</feature>
<keyword evidence="2" id="KW-0732">Signal</keyword>
<evidence type="ECO:0000313" key="3">
    <source>
        <dbReference type="EMBL" id="RBP08537.1"/>
    </source>
</evidence>
<dbReference type="OrthoDB" id="594865at2"/>
<feature type="compositionally biased region" description="Gly residues" evidence="1">
    <location>
        <begin position="82"/>
        <end position="101"/>
    </location>
</feature>
<evidence type="ECO:0008006" key="5">
    <source>
        <dbReference type="Google" id="ProtNLM"/>
    </source>
</evidence>
<keyword evidence="4" id="KW-1185">Reference proteome</keyword>
<evidence type="ECO:0000256" key="1">
    <source>
        <dbReference type="SAM" id="MobiDB-lite"/>
    </source>
</evidence>
<dbReference type="EMBL" id="QNRK01000025">
    <property type="protein sequence ID" value="RBP08537.1"/>
    <property type="molecule type" value="Genomic_DNA"/>
</dbReference>
<reference evidence="3 4" key="1">
    <citation type="submission" date="2018-06" db="EMBL/GenBank/DDBJ databases">
        <title>Genomic Encyclopedia of Type Strains, Phase IV (KMG-IV): sequencing the most valuable type-strain genomes for metagenomic binning, comparative biology and taxonomic classification.</title>
        <authorList>
            <person name="Goeker M."/>
        </authorList>
    </citation>
    <scope>NUCLEOTIDE SEQUENCE [LARGE SCALE GENOMIC DNA]</scope>
    <source>
        <strain evidence="3 4">DSM 24875</strain>
    </source>
</reference>
<feature type="chain" id="PRO_5016586378" description="YpeB-like protein with protease inhibitory function" evidence="2">
    <location>
        <begin position="23"/>
        <end position="174"/>
    </location>
</feature>
<protein>
    <recommendedName>
        <fullName evidence="5">YpeB-like protein with protease inhibitory function</fullName>
    </recommendedName>
</protein>
<dbReference type="AlphaFoldDB" id="A0A366F1R3"/>
<organism evidence="3 4">
    <name type="scientific">Roseiarcus fermentans</name>
    <dbReference type="NCBI Taxonomy" id="1473586"/>
    <lineage>
        <taxon>Bacteria</taxon>
        <taxon>Pseudomonadati</taxon>
        <taxon>Pseudomonadota</taxon>
        <taxon>Alphaproteobacteria</taxon>
        <taxon>Hyphomicrobiales</taxon>
        <taxon>Roseiarcaceae</taxon>
        <taxon>Roseiarcus</taxon>
    </lineage>
</organism>
<evidence type="ECO:0000313" key="4">
    <source>
        <dbReference type="Proteomes" id="UP000253529"/>
    </source>
</evidence>
<dbReference type="RefSeq" id="WP_113891120.1">
    <property type="nucleotide sequence ID" value="NZ_QNRK01000025.1"/>
</dbReference>
<feature type="region of interest" description="Disordered" evidence="1">
    <location>
        <begin position="47"/>
        <end position="112"/>
    </location>
</feature>
<sequence length="174" mass="17726">MKTEIAVAIGLFVSMLGAPARAQPADYSRGYYDCLAGRYDPDAESHAYRQGCRAAQREQERGPGGPPPPGPGWGPNGERPGDGGGGPGWGQNGGGWNGGGRPPVAGGVPNVRGLQPGQVMGAMAGAGFRNVGTEVSGPAIYGFYFNPATGQCIQVANMNGRAIGATPTANPRCR</sequence>
<gene>
    <name evidence="3" type="ORF">DFR50_12519</name>
</gene>
<name>A0A366F1R3_9HYPH</name>
<evidence type="ECO:0000256" key="2">
    <source>
        <dbReference type="SAM" id="SignalP"/>
    </source>
</evidence>
<comment type="caution">
    <text evidence="3">The sequence shown here is derived from an EMBL/GenBank/DDBJ whole genome shotgun (WGS) entry which is preliminary data.</text>
</comment>
<feature type="signal peptide" evidence="2">
    <location>
        <begin position="1"/>
        <end position="22"/>
    </location>
</feature>
<accession>A0A366F1R3</accession>
<dbReference type="Proteomes" id="UP000253529">
    <property type="component" value="Unassembled WGS sequence"/>
</dbReference>
<proteinExistence type="predicted"/>